<dbReference type="EMBL" id="CP000585">
    <property type="protein sequence ID" value="ABO96280.1"/>
    <property type="molecule type" value="Genomic_DNA"/>
</dbReference>
<dbReference type="KEGG" id="olu:OSTLU_31667"/>
<feature type="region of interest" description="Disordered" evidence="1">
    <location>
        <begin position="40"/>
        <end position="61"/>
    </location>
</feature>
<gene>
    <name evidence="2" type="ORF">OSTLU_31667</name>
</gene>
<sequence>MTTPASASASTPASTPKPKSAMEVKLSDALSAARAKAKEIEDELADSPLRSPFKQRMKAGVREHPIRRLQGAAVRLYKRTKHNVIKRVERATEKNPTAVGGGVLGFAVLVLASRRGRGP</sequence>
<dbReference type="OrthoDB" id="10584583at2759"/>
<feature type="region of interest" description="Disordered" evidence="1">
    <location>
        <begin position="1"/>
        <end position="23"/>
    </location>
</feature>
<feature type="compositionally biased region" description="Low complexity" evidence="1">
    <location>
        <begin position="1"/>
        <end position="19"/>
    </location>
</feature>
<accession>A4RXE6</accession>
<dbReference type="Gramene" id="ABO96280">
    <property type="protein sequence ID" value="ABO96280"/>
    <property type="gene ID" value="OSTLU_31667"/>
</dbReference>
<evidence type="ECO:0000313" key="2">
    <source>
        <dbReference type="EMBL" id="ABO96280.1"/>
    </source>
</evidence>
<dbReference type="AlphaFoldDB" id="A4RXE6"/>
<reference evidence="2 3" key="1">
    <citation type="journal article" date="2007" name="Proc. Natl. Acad. Sci. U.S.A.">
        <title>The tiny eukaryote Ostreococcus provides genomic insights into the paradox of plankton speciation.</title>
        <authorList>
            <person name="Palenik B."/>
            <person name="Grimwood J."/>
            <person name="Aerts A."/>
            <person name="Rouze P."/>
            <person name="Salamov A."/>
            <person name="Putnam N."/>
            <person name="Dupont C."/>
            <person name="Jorgensen R."/>
            <person name="Derelle E."/>
            <person name="Rombauts S."/>
            <person name="Zhou K."/>
            <person name="Otillar R."/>
            <person name="Merchant S.S."/>
            <person name="Podell S."/>
            <person name="Gaasterland T."/>
            <person name="Napoli C."/>
            <person name="Gendler K."/>
            <person name="Manuell A."/>
            <person name="Tai V."/>
            <person name="Vallon O."/>
            <person name="Piganeau G."/>
            <person name="Jancek S."/>
            <person name="Heijde M."/>
            <person name="Jabbari K."/>
            <person name="Bowler C."/>
            <person name="Lohr M."/>
            <person name="Robbens S."/>
            <person name="Werner G."/>
            <person name="Dubchak I."/>
            <person name="Pazour G.J."/>
            <person name="Ren Q."/>
            <person name="Paulsen I."/>
            <person name="Delwiche C."/>
            <person name="Schmutz J."/>
            <person name="Rokhsar D."/>
            <person name="Van de Peer Y."/>
            <person name="Moreau H."/>
            <person name="Grigoriev I.V."/>
        </authorList>
    </citation>
    <scope>NUCLEOTIDE SEQUENCE [LARGE SCALE GENOMIC DNA]</scope>
    <source>
        <strain evidence="2 3">CCE9901</strain>
    </source>
</reference>
<dbReference type="RefSeq" id="XP_001417987.1">
    <property type="nucleotide sequence ID" value="XM_001417950.1"/>
</dbReference>
<protein>
    <submittedName>
        <fullName evidence="2">Uncharacterized protein</fullName>
    </submittedName>
</protein>
<evidence type="ECO:0000313" key="3">
    <source>
        <dbReference type="Proteomes" id="UP000001568"/>
    </source>
</evidence>
<proteinExistence type="predicted"/>
<dbReference type="HOGENOM" id="CLU_2065425_0_0_1"/>
<organism evidence="2 3">
    <name type="scientific">Ostreococcus lucimarinus (strain CCE9901)</name>
    <dbReference type="NCBI Taxonomy" id="436017"/>
    <lineage>
        <taxon>Eukaryota</taxon>
        <taxon>Viridiplantae</taxon>
        <taxon>Chlorophyta</taxon>
        <taxon>Mamiellophyceae</taxon>
        <taxon>Mamiellales</taxon>
        <taxon>Bathycoccaceae</taxon>
        <taxon>Ostreococcus</taxon>
    </lineage>
</organism>
<dbReference type="GeneID" id="5001920"/>
<name>A4RXE6_OSTLU</name>
<dbReference type="Proteomes" id="UP000001568">
    <property type="component" value="Chromosome 5"/>
</dbReference>
<evidence type="ECO:0000256" key="1">
    <source>
        <dbReference type="SAM" id="MobiDB-lite"/>
    </source>
</evidence>
<keyword evidence="3" id="KW-1185">Reference proteome</keyword>